<feature type="compositionally biased region" description="Low complexity" evidence="1">
    <location>
        <begin position="238"/>
        <end position="247"/>
    </location>
</feature>
<dbReference type="EMBL" id="CP015269">
    <property type="protein sequence ID" value="ASL18301.1"/>
    <property type="molecule type" value="Genomic_DNA"/>
</dbReference>
<feature type="region of interest" description="Disordered" evidence="1">
    <location>
        <begin position="385"/>
        <end position="423"/>
    </location>
</feature>
<sequence>MTGSMIARTPSRALDPQRGNQIAAAHQLSEEFDRGIHRTRAHPRGSQRCPHVTGAQSSIVSRRVAGRRQWVEHAGATSATTPMWTRRSAWLDSLRLWADPAAVQEVCDRLGCSINAATMLAIATAMADYADHDTGRNMAATRATLAQRVGCSPRTITTAWRVLRAADWIVLAAPGHGNARTPSARCRPSIWHLTPRRTVDHFHLPPRTNYLPSSPVEKHSPSAPARAGKISQRKKPRPATTRTQPRPIALQRLAAQLVASTHGIDRRSQHIGAVCDAFTSSGIDSQAWTARQLKNALEADMRATGWNWPDHITNPIGFLISRLRRLPAQPGKQQPKEVATQAQPASQRAQTLNDAPQDGPTPRVMTSQQCARIALAQQHCRQVLERAHHRAQSALPDDAGQVSARTGKPRHPSTPAPSNSCSVCGSPQARQRPYLPLHRSCVCDKCWGSASCGIEGQASSRAPSGLSVLEALRRVQT</sequence>
<proteinExistence type="predicted"/>
<organism evidence="2 3">
    <name type="scientific">Mycobacterium intracellulare subsp. chimaera</name>
    <dbReference type="NCBI Taxonomy" id="222805"/>
    <lineage>
        <taxon>Bacteria</taxon>
        <taxon>Bacillati</taxon>
        <taxon>Actinomycetota</taxon>
        <taxon>Actinomycetes</taxon>
        <taxon>Mycobacteriales</taxon>
        <taxon>Mycobacteriaceae</taxon>
        <taxon>Mycobacterium</taxon>
        <taxon>Mycobacterium avium complex (MAC)</taxon>
    </lineage>
</organism>
<dbReference type="AlphaFoldDB" id="A0A7U5MRC4"/>
<accession>A0A7U5MRC4</accession>
<feature type="region of interest" description="Disordered" evidence="1">
    <location>
        <begin position="1"/>
        <end position="20"/>
    </location>
</feature>
<feature type="region of interest" description="Disordered" evidence="1">
    <location>
        <begin position="206"/>
        <end position="247"/>
    </location>
</feature>
<name>A0A7U5MRC4_MYCIT</name>
<gene>
    <name evidence="2" type="ORF">MYCOZU2_05956</name>
</gene>
<evidence type="ECO:0000256" key="1">
    <source>
        <dbReference type="SAM" id="MobiDB-lite"/>
    </source>
</evidence>
<evidence type="ECO:0000313" key="3">
    <source>
        <dbReference type="Proteomes" id="UP000198286"/>
    </source>
</evidence>
<keyword evidence="2" id="KW-0614">Plasmid</keyword>
<geneLocation type="plasmid" evidence="2 3">
    <name>unnamed 2</name>
</geneLocation>
<reference evidence="2 3" key="1">
    <citation type="journal article" date="2017" name="Lancet Infect. Dis.">
        <title>Global outbreak of severe Mycobacterium chimaera disease after cardiac surgery: a molecular epidemiological study.</title>
        <authorList>
            <person name="van Ingen J."/>
            <person name="Kohl T."/>
            <person name="Kranzer K."/>
            <person name="Hasse B."/>
            <person name="Keller P."/>
            <person name="Szafranska A."/>
            <person name="Hillemann D."/>
            <person name="Chand M."/>
            <person name="Schreiber P."/>
            <person name="Sommerstein R."/>
            <person name="Berger C."/>
            <person name="Genoni M."/>
            <person name="Ruegg C."/>
            <person name="Troillet N."/>
            <person name="Widmer A.F."/>
            <person name="Becker S.L."/>
            <person name="Herrmann M."/>
            <person name="Eckmanns T."/>
            <person name="Haller S."/>
            <person name="Hoeller C."/>
            <person name="Debast S.B."/>
            <person name="Wolfhagen M.J."/>
            <person name="Hopman J."/>
            <person name="Kluytmans J."/>
            <person name="Langelaar M."/>
            <person name="Notermans D.W."/>
            <person name="ten Oever J."/>
            <person name="van den Barselaar P."/>
            <person name="Vonk A.B.A."/>
            <person name="Vos M.C."/>
            <person name="Ahmed N."/>
            <person name="Brown T."/>
            <person name="Crook D."/>
            <person name="Lamagni T."/>
            <person name="Phin N."/>
            <person name="Smith E.G."/>
            <person name="Zambon M."/>
            <person name="Serr A."/>
            <person name="Goetting T."/>
            <person name="Ebner W."/>
            <person name="Thuermer A."/>
            <person name="Utpatel C."/>
            <person name="Sproer C."/>
            <person name="Bunk B."/>
            <person name="Nubel U."/>
            <person name="Bloemberg G."/>
            <person name="Bottger E."/>
            <person name="Niemann S."/>
            <person name="Wagner D."/>
            <person name="Sax H."/>
        </authorList>
    </citation>
    <scope>NUCLEOTIDE SEQUENCE [LARGE SCALE GENOMIC DNA]</scope>
    <source>
        <strain evidence="2 3">ZUERICH-2</strain>
        <plasmid evidence="2 3">unnamed 2</plasmid>
    </source>
</reference>
<feature type="region of interest" description="Disordered" evidence="1">
    <location>
        <begin position="328"/>
        <end position="365"/>
    </location>
</feature>
<protein>
    <submittedName>
        <fullName evidence="2">Putative rep protein</fullName>
    </submittedName>
</protein>
<feature type="compositionally biased region" description="Polar residues" evidence="1">
    <location>
        <begin position="340"/>
        <end position="354"/>
    </location>
</feature>
<evidence type="ECO:0000313" key="2">
    <source>
        <dbReference type="EMBL" id="ASL18301.1"/>
    </source>
</evidence>
<dbReference type="Proteomes" id="UP000198286">
    <property type="component" value="Plasmid unnamed 2"/>
</dbReference>